<dbReference type="EMBL" id="JANJZL010000019">
    <property type="protein sequence ID" value="MCR2045503.1"/>
    <property type="molecule type" value="Genomic_DNA"/>
</dbReference>
<dbReference type="EC" id="2.1.1.37" evidence="1"/>
<sequence>MLVLSLFSGIGAFEKALKKAGVNYKIVNYCEIDKYASHAYSAIHDISESYNLQDVTKIDTDQLKDFDLLTHGSPCQDFSLSGKGKGGDEGRLNTKQISKYGLLKVGDIKNPNRFKMNNRVFSKDGVSPTLTTTNPTKIVECKVRHLTPLEFWRATGFSDEDYWKAKRALEQEFYKGKDRTDSQMYKMAGNSIVVNVLEDIYRELFID</sequence>
<comment type="caution">
    <text evidence="6">The sequence shown here is derived from an EMBL/GenBank/DDBJ whole genome shotgun (WGS) entry which is preliminary data.</text>
</comment>
<keyword evidence="3" id="KW-0808">Transferase</keyword>
<accession>A0A9X2ML39</accession>
<proteinExistence type="predicted"/>
<dbReference type="Pfam" id="PF00145">
    <property type="entry name" value="DNA_methylase"/>
    <property type="match status" value="2"/>
</dbReference>
<keyword evidence="7" id="KW-1185">Reference proteome</keyword>
<reference evidence="6" key="1">
    <citation type="submission" date="2022-07" db="EMBL/GenBank/DDBJ databases">
        <title>Enhanced cultured diversity of the mouse gut microbiota enables custom-made synthetic communities.</title>
        <authorList>
            <person name="Afrizal A."/>
        </authorList>
    </citation>
    <scope>NUCLEOTIDE SEQUENCE</scope>
    <source>
        <strain evidence="6">DSM 29482</strain>
    </source>
</reference>
<name>A0A9X2ML39_9FIRM</name>
<evidence type="ECO:0000256" key="3">
    <source>
        <dbReference type="ARBA" id="ARBA00022679"/>
    </source>
</evidence>
<dbReference type="PANTHER" id="PTHR46098">
    <property type="entry name" value="TRNA (CYTOSINE(38)-C(5))-METHYLTRANSFERASE"/>
    <property type="match status" value="1"/>
</dbReference>
<dbReference type="InterPro" id="IPR001525">
    <property type="entry name" value="C5_MeTfrase"/>
</dbReference>
<dbReference type="Proteomes" id="UP001142078">
    <property type="component" value="Unassembled WGS sequence"/>
</dbReference>
<evidence type="ECO:0000313" key="6">
    <source>
        <dbReference type="EMBL" id="MCR2045503.1"/>
    </source>
</evidence>
<gene>
    <name evidence="6" type="ORF">NSA23_15485</name>
</gene>
<dbReference type="AlphaFoldDB" id="A0A9X2ML39"/>
<evidence type="ECO:0000256" key="2">
    <source>
        <dbReference type="ARBA" id="ARBA00022603"/>
    </source>
</evidence>
<dbReference type="GO" id="GO:0009307">
    <property type="term" value="P:DNA restriction-modification system"/>
    <property type="evidence" value="ECO:0007669"/>
    <property type="project" value="UniProtKB-KW"/>
</dbReference>
<dbReference type="SUPFAM" id="SSF53335">
    <property type="entry name" value="S-adenosyl-L-methionine-dependent methyltransferases"/>
    <property type="match status" value="1"/>
</dbReference>
<keyword evidence="5" id="KW-0680">Restriction system</keyword>
<evidence type="ECO:0000256" key="1">
    <source>
        <dbReference type="ARBA" id="ARBA00011975"/>
    </source>
</evidence>
<evidence type="ECO:0000313" key="7">
    <source>
        <dbReference type="Proteomes" id="UP001142078"/>
    </source>
</evidence>
<keyword evidence="2 6" id="KW-0489">Methyltransferase</keyword>
<dbReference type="InterPro" id="IPR031303">
    <property type="entry name" value="C5_meth_CS"/>
</dbReference>
<dbReference type="PANTHER" id="PTHR46098:SF1">
    <property type="entry name" value="TRNA (CYTOSINE(38)-C(5))-METHYLTRANSFERASE"/>
    <property type="match status" value="1"/>
</dbReference>
<dbReference type="Gene3D" id="3.40.50.150">
    <property type="entry name" value="Vaccinia Virus protein VP39"/>
    <property type="match status" value="1"/>
</dbReference>
<evidence type="ECO:0000256" key="4">
    <source>
        <dbReference type="ARBA" id="ARBA00022691"/>
    </source>
</evidence>
<evidence type="ECO:0000256" key="5">
    <source>
        <dbReference type="ARBA" id="ARBA00022747"/>
    </source>
</evidence>
<keyword evidence="4" id="KW-0949">S-adenosyl-L-methionine</keyword>
<protein>
    <recommendedName>
        <fullName evidence="1">DNA (cytosine-5-)-methyltransferase</fullName>
        <ecNumber evidence="1">2.1.1.37</ecNumber>
    </recommendedName>
</protein>
<dbReference type="RefSeq" id="WP_050069660.1">
    <property type="nucleotide sequence ID" value="NZ_CABKTM010000005.1"/>
</dbReference>
<dbReference type="GO" id="GO:0003886">
    <property type="term" value="F:DNA (cytosine-5-)-methyltransferase activity"/>
    <property type="evidence" value="ECO:0007669"/>
    <property type="project" value="UniProtKB-EC"/>
</dbReference>
<dbReference type="PROSITE" id="PS00095">
    <property type="entry name" value="C5_MTASE_2"/>
    <property type="match status" value="1"/>
</dbReference>
<dbReference type="GO" id="GO:0032259">
    <property type="term" value="P:methylation"/>
    <property type="evidence" value="ECO:0007669"/>
    <property type="project" value="UniProtKB-KW"/>
</dbReference>
<organism evidence="6 7">
    <name type="scientific">Anaerosalibacter massiliensis</name>
    <dbReference type="NCBI Taxonomy" id="1347392"/>
    <lineage>
        <taxon>Bacteria</taxon>
        <taxon>Bacillati</taxon>
        <taxon>Bacillota</taxon>
        <taxon>Tissierellia</taxon>
        <taxon>Tissierellales</taxon>
        <taxon>Sporanaerobacteraceae</taxon>
        <taxon>Anaerosalibacter</taxon>
    </lineage>
</organism>
<dbReference type="InterPro" id="IPR029063">
    <property type="entry name" value="SAM-dependent_MTases_sf"/>
</dbReference>
<dbReference type="InterPro" id="IPR018117">
    <property type="entry name" value="C5_DNA_meth_AS"/>
</dbReference>
<dbReference type="PROSITE" id="PS00094">
    <property type="entry name" value="C5_MTASE_1"/>
    <property type="match status" value="1"/>
</dbReference>
<dbReference type="InterPro" id="IPR050750">
    <property type="entry name" value="C5-MTase"/>
</dbReference>